<protein>
    <recommendedName>
        <fullName evidence="3">HAT C-terminal dimerisation domain-containing protein</fullName>
    </recommendedName>
</protein>
<dbReference type="Proteomes" id="UP001148838">
    <property type="component" value="Unassembled WGS sequence"/>
</dbReference>
<evidence type="ECO:0000313" key="1">
    <source>
        <dbReference type="EMBL" id="KAJ4449689.1"/>
    </source>
</evidence>
<accession>A0ABQ8TVV8</accession>
<comment type="caution">
    <text evidence="1">The sequence shown here is derived from an EMBL/GenBank/DDBJ whole genome shotgun (WGS) entry which is preliminary data.</text>
</comment>
<sequence>MFATTYVCEKLFSRMKIVKIKFRSRMTDKYLRDQLRLAGKGQLSVDMLNKLRDFSRKFTLFVSQFREEFGDDEDISWCKVSKNPHFKHSIEKYTSTTFADFNSNSAVATKLVTLKVHHFYLKCMIIIFKEENEFLTFLSVDERIFTSASSSAKDVTFCGTDVVIM</sequence>
<reference evidence="1 2" key="1">
    <citation type="journal article" date="2022" name="Allergy">
        <title>Genome assembly and annotation of Periplaneta americana reveal a comprehensive cockroach allergen profile.</title>
        <authorList>
            <person name="Wang L."/>
            <person name="Xiong Q."/>
            <person name="Saelim N."/>
            <person name="Wang L."/>
            <person name="Nong W."/>
            <person name="Wan A.T."/>
            <person name="Shi M."/>
            <person name="Liu X."/>
            <person name="Cao Q."/>
            <person name="Hui J.H.L."/>
            <person name="Sookrung N."/>
            <person name="Leung T.F."/>
            <person name="Tungtrongchitr A."/>
            <person name="Tsui S.K.W."/>
        </authorList>
    </citation>
    <scope>NUCLEOTIDE SEQUENCE [LARGE SCALE GENOMIC DNA]</scope>
    <source>
        <strain evidence="1">PWHHKU_190912</strain>
    </source>
</reference>
<evidence type="ECO:0000313" key="2">
    <source>
        <dbReference type="Proteomes" id="UP001148838"/>
    </source>
</evidence>
<name>A0ABQ8TVV8_PERAM</name>
<gene>
    <name evidence="1" type="ORF">ANN_01093</name>
</gene>
<proteinExistence type="predicted"/>
<organism evidence="1 2">
    <name type="scientific">Periplaneta americana</name>
    <name type="common">American cockroach</name>
    <name type="synonym">Blatta americana</name>
    <dbReference type="NCBI Taxonomy" id="6978"/>
    <lineage>
        <taxon>Eukaryota</taxon>
        <taxon>Metazoa</taxon>
        <taxon>Ecdysozoa</taxon>
        <taxon>Arthropoda</taxon>
        <taxon>Hexapoda</taxon>
        <taxon>Insecta</taxon>
        <taxon>Pterygota</taxon>
        <taxon>Neoptera</taxon>
        <taxon>Polyneoptera</taxon>
        <taxon>Dictyoptera</taxon>
        <taxon>Blattodea</taxon>
        <taxon>Blattoidea</taxon>
        <taxon>Blattidae</taxon>
        <taxon>Blattinae</taxon>
        <taxon>Periplaneta</taxon>
    </lineage>
</organism>
<keyword evidence="2" id="KW-1185">Reference proteome</keyword>
<dbReference type="EMBL" id="JAJSOF020000003">
    <property type="protein sequence ID" value="KAJ4449689.1"/>
    <property type="molecule type" value="Genomic_DNA"/>
</dbReference>
<evidence type="ECO:0008006" key="3">
    <source>
        <dbReference type="Google" id="ProtNLM"/>
    </source>
</evidence>